<dbReference type="PANTHER" id="PTHR33973:SF4">
    <property type="entry name" value="OS07G0153300 PROTEIN"/>
    <property type="match status" value="1"/>
</dbReference>
<reference evidence="1" key="1">
    <citation type="submission" date="2020-06" db="EMBL/GenBank/DDBJ databases">
        <authorList>
            <person name="Li T."/>
            <person name="Hu X."/>
            <person name="Zhang T."/>
            <person name="Song X."/>
            <person name="Zhang H."/>
            <person name="Dai N."/>
            <person name="Sheng W."/>
            <person name="Hou X."/>
            <person name="Wei L."/>
        </authorList>
    </citation>
    <scope>NUCLEOTIDE SEQUENCE</scope>
    <source>
        <strain evidence="1">3651</strain>
        <tissue evidence="1">Leaf</tissue>
    </source>
</reference>
<name>A0AAE1Z249_9LAMI</name>
<sequence length="291" mass="33273">MTPLCLVCYIVYTIFTSTILSLPIALRYLIRRVSALHGTKEIQNIVALYEGTVRHDRRHPVRHSFRFPARYALIDLDRPPYSPPNFLSAEDARRAAKTNGPVYLLRIPPSVGYERSPVNLYYCYDMEGSTKTMKKCIVEASNTPWGESVTFVFNPTSDLVPKSEYISPFMDMGGNWRLKMKEPGEKLYAFISVQHPKFGNYFTASLTAKRLISSDIEDHEAFFWLWFFGGRMFLFMSIQEKRMQHIGKKLSDGMNTYKVVLHLQLKEEQCQGLIVASYGKTLSGLGLGASH</sequence>
<keyword evidence="2" id="KW-1185">Reference proteome</keyword>
<dbReference type="Proteomes" id="UP001293254">
    <property type="component" value="Unassembled WGS sequence"/>
</dbReference>
<accession>A0AAE1Z249</accession>
<gene>
    <name evidence="1" type="ORF">Salat_0332700</name>
</gene>
<dbReference type="EMBL" id="JACGWO010000001">
    <property type="protein sequence ID" value="KAK4439978.1"/>
    <property type="molecule type" value="Genomic_DNA"/>
</dbReference>
<reference evidence="1" key="2">
    <citation type="journal article" date="2024" name="Plant">
        <title>Genomic evolution and insights into agronomic trait innovations of Sesamum species.</title>
        <authorList>
            <person name="Miao H."/>
            <person name="Wang L."/>
            <person name="Qu L."/>
            <person name="Liu H."/>
            <person name="Sun Y."/>
            <person name="Le M."/>
            <person name="Wang Q."/>
            <person name="Wei S."/>
            <person name="Zheng Y."/>
            <person name="Lin W."/>
            <person name="Duan Y."/>
            <person name="Cao H."/>
            <person name="Xiong S."/>
            <person name="Wang X."/>
            <person name="Wei L."/>
            <person name="Li C."/>
            <person name="Ma Q."/>
            <person name="Ju M."/>
            <person name="Zhao R."/>
            <person name="Li G."/>
            <person name="Mu C."/>
            <person name="Tian Q."/>
            <person name="Mei H."/>
            <person name="Zhang T."/>
            <person name="Gao T."/>
            <person name="Zhang H."/>
        </authorList>
    </citation>
    <scope>NUCLEOTIDE SEQUENCE</scope>
    <source>
        <strain evidence="1">3651</strain>
    </source>
</reference>
<evidence type="ECO:0000313" key="2">
    <source>
        <dbReference type="Proteomes" id="UP001293254"/>
    </source>
</evidence>
<dbReference type="Pfam" id="PF07103">
    <property type="entry name" value="DUF1365"/>
    <property type="match status" value="2"/>
</dbReference>
<dbReference type="AlphaFoldDB" id="A0AAE1Z249"/>
<protein>
    <submittedName>
        <fullName evidence="1">Uncharacterized protein</fullName>
    </submittedName>
</protein>
<proteinExistence type="predicted"/>
<comment type="caution">
    <text evidence="1">The sequence shown here is derived from an EMBL/GenBank/DDBJ whole genome shotgun (WGS) entry which is preliminary data.</text>
</comment>
<organism evidence="1 2">
    <name type="scientific">Sesamum alatum</name>
    <dbReference type="NCBI Taxonomy" id="300844"/>
    <lineage>
        <taxon>Eukaryota</taxon>
        <taxon>Viridiplantae</taxon>
        <taxon>Streptophyta</taxon>
        <taxon>Embryophyta</taxon>
        <taxon>Tracheophyta</taxon>
        <taxon>Spermatophyta</taxon>
        <taxon>Magnoliopsida</taxon>
        <taxon>eudicotyledons</taxon>
        <taxon>Gunneridae</taxon>
        <taxon>Pentapetalae</taxon>
        <taxon>asterids</taxon>
        <taxon>lamiids</taxon>
        <taxon>Lamiales</taxon>
        <taxon>Pedaliaceae</taxon>
        <taxon>Sesamum</taxon>
    </lineage>
</organism>
<evidence type="ECO:0000313" key="1">
    <source>
        <dbReference type="EMBL" id="KAK4439978.1"/>
    </source>
</evidence>
<dbReference type="InterPro" id="IPR010775">
    <property type="entry name" value="DUF1365"/>
</dbReference>
<dbReference type="PANTHER" id="PTHR33973">
    <property type="entry name" value="OS07G0153300 PROTEIN"/>
    <property type="match status" value="1"/>
</dbReference>